<dbReference type="SUPFAM" id="SSF52540">
    <property type="entry name" value="P-loop containing nucleoside triphosphate hydrolases"/>
    <property type="match status" value="1"/>
</dbReference>
<dbReference type="InterPro" id="IPR049614">
    <property type="entry name" value="HrpB_DEXH"/>
</dbReference>
<dbReference type="GO" id="GO:0005524">
    <property type="term" value="F:ATP binding"/>
    <property type="evidence" value="ECO:0007669"/>
    <property type="project" value="UniProtKB-KW"/>
</dbReference>
<dbReference type="NCBIfam" id="TIGR01970">
    <property type="entry name" value="DEAH_box_HrpB"/>
    <property type="match status" value="1"/>
</dbReference>
<dbReference type="AlphaFoldDB" id="A0A7W5E3T5"/>
<proteinExistence type="predicted"/>
<dbReference type="Gene3D" id="3.40.50.300">
    <property type="entry name" value="P-loop containing nucleotide triphosphate hydrolases"/>
    <property type="match status" value="2"/>
</dbReference>
<keyword evidence="2 8" id="KW-0378">Hydrolase</keyword>
<feature type="domain" description="Helicase ATP-binding" evidence="6">
    <location>
        <begin position="16"/>
        <end position="164"/>
    </location>
</feature>
<dbReference type="InterPro" id="IPR001650">
    <property type="entry name" value="Helicase_C-like"/>
</dbReference>
<feature type="region of interest" description="Disordered" evidence="5">
    <location>
        <begin position="824"/>
        <end position="845"/>
    </location>
</feature>
<evidence type="ECO:0000256" key="4">
    <source>
        <dbReference type="ARBA" id="ARBA00022840"/>
    </source>
</evidence>
<dbReference type="PIRSF" id="PIRSF005496">
    <property type="entry name" value="ATP_hel_hrpB"/>
    <property type="match status" value="1"/>
</dbReference>
<dbReference type="GO" id="GO:0016787">
    <property type="term" value="F:hydrolase activity"/>
    <property type="evidence" value="ECO:0007669"/>
    <property type="project" value="UniProtKB-KW"/>
</dbReference>
<protein>
    <submittedName>
        <fullName evidence="8">ATP-dependent helicase HrpB</fullName>
        <ecNumber evidence="8">3.6.4.13</ecNumber>
    </submittedName>
</protein>
<evidence type="ECO:0000259" key="7">
    <source>
        <dbReference type="PROSITE" id="PS51194"/>
    </source>
</evidence>
<dbReference type="GO" id="GO:0003724">
    <property type="term" value="F:RNA helicase activity"/>
    <property type="evidence" value="ECO:0007669"/>
    <property type="project" value="UniProtKB-EC"/>
</dbReference>
<name>A0A7W5E3T5_9BACT</name>
<evidence type="ECO:0000313" key="9">
    <source>
        <dbReference type="Proteomes" id="UP000536179"/>
    </source>
</evidence>
<keyword evidence="1" id="KW-0547">Nucleotide-binding</keyword>
<keyword evidence="3 8" id="KW-0347">Helicase</keyword>
<dbReference type="InterPro" id="IPR014001">
    <property type="entry name" value="Helicase_ATP-bd"/>
</dbReference>
<evidence type="ECO:0000313" key="8">
    <source>
        <dbReference type="EMBL" id="MBB3208802.1"/>
    </source>
</evidence>
<evidence type="ECO:0000256" key="2">
    <source>
        <dbReference type="ARBA" id="ARBA00022801"/>
    </source>
</evidence>
<gene>
    <name evidence="8" type="ORF">FHS27_004635</name>
</gene>
<evidence type="ECO:0000256" key="1">
    <source>
        <dbReference type="ARBA" id="ARBA00022741"/>
    </source>
</evidence>
<dbReference type="InterPro" id="IPR048333">
    <property type="entry name" value="HA2_WH"/>
</dbReference>
<keyword evidence="4" id="KW-0067">ATP-binding</keyword>
<dbReference type="InterPro" id="IPR013689">
    <property type="entry name" value="RNA_helicase_ATP-dep_HrpB_C"/>
</dbReference>
<dbReference type="RefSeq" id="WP_184306963.1">
    <property type="nucleotide sequence ID" value="NZ_JACHXU010000018.1"/>
</dbReference>
<dbReference type="Gene3D" id="1.20.120.1080">
    <property type="match status" value="1"/>
</dbReference>
<organism evidence="8 9">
    <name type="scientific">Aporhodopirellula rubra</name>
    <dbReference type="NCBI Taxonomy" id="980271"/>
    <lineage>
        <taxon>Bacteria</taxon>
        <taxon>Pseudomonadati</taxon>
        <taxon>Planctomycetota</taxon>
        <taxon>Planctomycetia</taxon>
        <taxon>Pirellulales</taxon>
        <taxon>Pirellulaceae</taxon>
        <taxon>Aporhodopirellula</taxon>
    </lineage>
</organism>
<dbReference type="InterPro" id="IPR010225">
    <property type="entry name" value="HrpB"/>
</dbReference>
<dbReference type="Pfam" id="PF00271">
    <property type="entry name" value="Helicase_C"/>
    <property type="match status" value="1"/>
</dbReference>
<dbReference type="SMART" id="SM00847">
    <property type="entry name" value="HA2"/>
    <property type="match status" value="1"/>
</dbReference>
<dbReference type="CDD" id="cd17990">
    <property type="entry name" value="DEXHc_HrpB"/>
    <property type="match status" value="1"/>
</dbReference>
<evidence type="ECO:0000256" key="3">
    <source>
        <dbReference type="ARBA" id="ARBA00022806"/>
    </source>
</evidence>
<dbReference type="Proteomes" id="UP000536179">
    <property type="component" value="Unassembled WGS sequence"/>
</dbReference>
<dbReference type="InterPro" id="IPR027417">
    <property type="entry name" value="P-loop_NTPase"/>
</dbReference>
<sequence length="845" mass="93545">MTRPSLPIDEVLPPLVDAMMAGNPVVLKAPPGAGKTTGVPLALSDRDGMGDGQIWVIQPRRLAARSVAEFLARSLGEPIGKTIGYHVRLDRKESEVTRVLLMTTGIFLQRMQSDPLLERTSCVILDEFHERSLELDLALAMTHRLRTQLRDDLRLIVMSATLDPQPIAIFLGTESRSLECEGRSYPVEISHHAPNPRERLEHSIVPLISEAARQTDGHVLVFLPGIADIHRVENVLRDADVAPSDAIVILHGSLTPKQQDDAIRNAPAGPRKIILSTNIAETSVTVDGVTAVVDSGLAKTPTLDSRLGLTRLQTGPISIASADQRAGRAGRTAAGRCYRMWSTAAHRTREAFDSPEISRGDLASAVLTLANLGEDVDGPFPWLTPPPDHAIDAAVRLLSGLGAIDDSGRITSLGRTLARLPLHPRVGRFAITAVMHLGVAKAAAGAALLSERDPWDGETNNGPERSLTEKIRWVIEHPKSTGRTFTNVVRQIQRSLERANLDKRDDSTELASISLDESQTVARALLAAYPDRVVLRREGAPDRGVMVGRRGVHGLTKISGTGHESRLLLCYDVDGSATESRVRGAVEIDESWLPSDSITQGIDVDFDTTRETVVCRSTRRYADLILGETPVACDANPATTERLYTEAIERRDRVHPERSQGQPHELDAALHRIRLVLEHCYSGDEPPFGNVDDLWQDVCKELCHGRRSFAELRRAPWMDHLIGRVGYEFWGTVQAEAPTHLTLPSGNRARVGYSMERPPWIEAKIQECFGWPQTPRILGGKIRVQMHLLGPNRRPQQITEDLESFWKNTYSEIRKELRRRYPKHYWPEDPTTATATHNGLKPRDR</sequence>
<dbReference type="SMART" id="SM00490">
    <property type="entry name" value="HELICc"/>
    <property type="match status" value="1"/>
</dbReference>
<accession>A0A7W5E3T5</accession>
<reference evidence="8 9" key="1">
    <citation type="submission" date="2020-08" db="EMBL/GenBank/DDBJ databases">
        <title>Genomic Encyclopedia of Type Strains, Phase III (KMG-III): the genomes of soil and plant-associated and newly described type strains.</title>
        <authorList>
            <person name="Whitman W."/>
        </authorList>
    </citation>
    <scope>NUCLEOTIDE SEQUENCE [LARGE SCALE GENOMIC DNA]</scope>
    <source>
        <strain evidence="8 9">CECT 8075</strain>
    </source>
</reference>
<dbReference type="InterPro" id="IPR011545">
    <property type="entry name" value="DEAD/DEAH_box_helicase_dom"/>
</dbReference>
<evidence type="ECO:0000259" key="6">
    <source>
        <dbReference type="PROSITE" id="PS51192"/>
    </source>
</evidence>
<dbReference type="Pfam" id="PF04408">
    <property type="entry name" value="WHD_HA2"/>
    <property type="match status" value="1"/>
</dbReference>
<evidence type="ECO:0000256" key="5">
    <source>
        <dbReference type="SAM" id="MobiDB-lite"/>
    </source>
</evidence>
<comment type="caution">
    <text evidence="8">The sequence shown here is derived from an EMBL/GenBank/DDBJ whole genome shotgun (WGS) entry which is preliminary data.</text>
</comment>
<keyword evidence="9" id="KW-1185">Reference proteome</keyword>
<dbReference type="EC" id="3.6.4.13" evidence="8"/>
<dbReference type="PANTHER" id="PTHR43519">
    <property type="entry name" value="ATP-DEPENDENT RNA HELICASE HRPB"/>
    <property type="match status" value="1"/>
</dbReference>
<dbReference type="GO" id="GO:0003676">
    <property type="term" value="F:nucleic acid binding"/>
    <property type="evidence" value="ECO:0007669"/>
    <property type="project" value="InterPro"/>
</dbReference>
<dbReference type="Pfam" id="PF08482">
    <property type="entry name" value="HrpB_C"/>
    <property type="match status" value="1"/>
</dbReference>
<dbReference type="PROSITE" id="PS51192">
    <property type="entry name" value="HELICASE_ATP_BIND_1"/>
    <property type="match status" value="1"/>
</dbReference>
<dbReference type="Pfam" id="PF00270">
    <property type="entry name" value="DEAD"/>
    <property type="match status" value="1"/>
</dbReference>
<dbReference type="PANTHER" id="PTHR43519:SF1">
    <property type="entry name" value="ATP-DEPENDENT RNA HELICASE HRPB"/>
    <property type="match status" value="1"/>
</dbReference>
<dbReference type="PROSITE" id="PS51194">
    <property type="entry name" value="HELICASE_CTER"/>
    <property type="match status" value="1"/>
</dbReference>
<dbReference type="CDD" id="cd18791">
    <property type="entry name" value="SF2_C_RHA"/>
    <property type="match status" value="1"/>
</dbReference>
<feature type="domain" description="Helicase C-terminal" evidence="7">
    <location>
        <begin position="199"/>
        <end position="373"/>
    </location>
</feature>
<dbReference type="InterPro" id="IPR007502">
    <property type="entry name" value="Helicase-assoc_dom"/>
</dbReference>
<dbReference type="SMART" id="SM00487">
    <property type="entry name" value="DEXDc"/>
    <property type="match status" value="1"/>
</dbReference>
<dbReference type="EMBL" id="JACHXU010000018">
    <property type="protein sequence ID" value="MBB3208802.1"/>
    <property type="molecule type" value="Genomic_DNA"/>
</dbReference>